<comment type="pathway">
    <text evidence="1">Lipid metabolism; fatty acid beta-oxidation.</text>
</comment>
<keyword evidence="5" id="KW-0520">NAD</keyword>
<evidence type="ECO:0000259" key="8">
    <source>
        <dbReference type="Pfam" id="PF00725"/>
    </source>
</evidence>
<dbReference type="Gene3D" id="3.90.226.10">
    <property type="entry name" value="2-enoyl-CoA Hydratase, Chain A, domain 1"/>
    <property type="match status" value="1"/>
</dbReference>
<name>A0A2W5PA29_9SPHN</name>
<dbReference type="PANTHER" id="PTHR48075">
    <property type="entry name" value="3-HYDROXYACYL-COA DEHYDROGENASE FAMILY PROTEIN"/>
    <property type="match status" value="1"/>
</dbReference>
<organism evidence="10 11">
    <name type="scientific">Sphingomonas taxi</name>
    <dbReference type="NCBI Taxonomy" id="1549858"/>
    <lineage>
        <taxon>Bacteria</taxon>
        <taxon>Pseudomonadati</taxon>
        <taxon>Pseudomonadota</taxon>
        <taxon>Alphaproteobacteria</taxon>
        <taxon>Sphingomonadales</taxon>
        <taxon>Sphingomonadaceae</taxon>
        <taxon>Sphingomonas</taxon>
    </lineage>
</organism>
<dbReference type="InterPro" id="IPR036291">
    <property type="entry name" value="NAD(P)-bd_dom_sf"/>
</dbReference>
<feature type="domain" description="3-hydroxyacyl-CoA dehydrogenase NAD binding" evidence="9">
    <location>
        <begin position="27"/>
        <end position="210"/>
    </location>
</feature>
<comment type="caution">
    <text evidence="10">The sequence shown here is derived from an EMBL/GenBank/DDBJ whole genome shotgun (WGS) entry which is preliminary data.</text>
</comment>
<evidence type="ECO:0000256" key="6">
    <source>
        <dbReference type="ARBA" id="ARBA00023098"/>
    </source>
</evidence>
<evidence type="ECO:0000259" key="9">
    <source>
        <dbReference type="Pfam" id="PF02737"/>
    </source>
</evidence>
<evidence type="ECO:0000313" key="10">
    <source>
        <dbReference type="EMBL" id="PZQ62651.1"/>
    </source>
</evidence>
<dbReference type="InterPro" id="IPR006176">
    <property type="entry name" value="3-OHacyl-CoA_DH_NAD-bd"/>
</dbReference>
<dbReference type="Pfam" id="PF02737">
    <property type="entry name" value="3HCDH_N"/>
    <property type="match status" value="1"/>
</dbReference>
<dbReference type="AlphaFoldDB" id="A0A2W5PA29"/>
<dbReference type="CDD" id="cd06558">
    <property type="entry name" value="crotonase-like"/>
    <property type="match status" value="1"/>
</dbReference>
<dbReference type="Gene3D" id="1.10.1040.50">
    <property type="match status" value="1"/>
</dbReference>
<dbReference type="SUPFAM" id="SSF51735">
    <property type="entry name" value="NAD(P)-binding Rossmann-fold domains"/>
    <property type="match status" value="1"/>
</dbReference>
<dbReference type="InterPro" id="IPR001753">
    <property type="entry name" value="Enoyl-CoA_hydra/iso"/>
</dbReference>
<evidence type="ECO:0000256" key="3">
    <source>
        <dbReference type="ARBA" id="ARBA00022963"/>
    </source>
</evidence>
<keyword evidence="6" id="KW-0443">Lipid metabolism</keyword>
<dbReference type="Proteomes" id="UP000249229">
    <property type="component" value="Unassembled WGS sequence"/>
</dbReference>
<evidence type="ECO:0000256" key="2">
    <source>
        <dbReference type="ARBA" id="ARBA00022832"/>
    </source>
</evidence>
<keyword evidence="2" id="KW-0276">Fatty acid metabolism</keyword>
<protein>
    <submittedName>
        <fullName evidence="10">3-hydroxyacyl-CoA dehydrogenase</fullName>
    </submittedName>
</protein>
<dbReference type="GO" id="GO:0003857">
    <property type="term" value="F:(3S)-3-hydroxyacyl-CoA dehydrogenase (NAD+) activity"/>
    <property type="evidence" value="ECO:0007669"/>
    <property type="project" value="UniProtKB-EC"/>
</dbReference>
<dbReference type="GO" id="GO:0006635">
    <property type="term" value="P:fatty acid beta-oxidation"/>
    <property type="evidence" value="ECO:0007669"/>
    <property type="project" value="UniProtKB-UniPathway"/>
</dbReference>
<dbReference type="Pfam" id="PF00378">
    <property type="entry name" value="ECH_1"/>
    <property type="match status" value="1"/>
</dbReference>
<reference evidence="10 11" key="1">
    <citation type="submission" date="2017-08" db="EMBL/GenBank/DDBJ databases">
        <title>Infants hospitalized years apart are colonized by the same room-sourced microbial strains.</title>
        <authorList>
            <person name="Brooks B."/>
            <person name="Olm M.R."/>
            <person name="Firek B.A."/>
            <person name="Baker R."/>
            <person name="Thomas B.C."/>
            <person name="Morowitz M.J."/>
            <person name="Banfield J.F."/>
        </authorList>
    </citation>
    <scope>NUCLEOTIDE SEQUENCE [LARGE SCALE GENOMIC DNA]</scope>
    <source>
        <strain evidence="10">S2_005_001_R1_22</strain>
    </source>
</reference>
<gene>
    <name evidence="10" type="ORF">DI544_00010</name>
</gene>
<keyword evidence="3" id="KW-0442">Lipid degradation</keyword>
<dbReference type="InterPro" id="IPR006108">
    <property type="entry name" value="3HC_DH_C"/>
</dbReference>
<dbReference type="PANTHER" id="PTHR48075:SF7">
    <property type="entry name" value="3-HYDROXYACYL-COA DEHYDROGENASE-RELATED"/>
    <property type="match status" value="1"/>
</dbReference>
<dbReference type="UniPathway" id="UPA00659"/>
<evidence type="ECO:0000256" key="4">
    <source>
        <dbReference type="ARBA" id="ARBA00023002"/>
    </source>
</evidence>
<sequence>MGEPIKPEGAKPESIKREGATPESIRKVCVIGAGVMGAGIAAQVANAGVPVLLLDVPARDGADRDAVAKGAVAKMLKTEPAPFMSKAAAKLVETGNIDDHLDRVAECDWIVEAIVERLDIKQSLYARLEQLKRPGAAVSSNTSTIPLEHLVEGRSDQFRRDFLITHFFNPPRYMRLVEIVRSADTDAGVAERVEAFVDRFMGKRIVRARDTPGFIANRIGTYWLAIAVNAAMDQGLTVEEADQIGGRPMGVPKTGIFALIDLVGVDLMPLLAKSLSSTLPAGDPYFDTVRPLPLVDRMIAEGFTGRKGKGGFYRLDKGADGKRTKLAIDLATGDYRPQAKPDALPAAAEKDLAALIATPGKVGDYAWTILGHVLSYAAMLVGEAADDVVAIDDAMKLGYNWKYGPFELIDRLGPGVLAGRLRAEGRDVPAILDLAGERPFYRVDQGVRQYLGRDGDYHDVPRGEGVLLLEDVKRRSQPVATSASAALWDIGDGVLCLEFTAKMNALDGEVASLIQQAITLVPERFKALVIYNEGSNFSAGANLGLALFAVKAGAWGEIEKLIVAGQRAFKALKYAPFPVVSAPAGMALGGGCEVLLHSDAVQAHAESYIGLVEAGVGLVPGWGGHGELLDRLGKSRAMPKGPMPAVAKAFELISTAQVSRSAAQAKEMAFLRPTDGITMNRDRLLADAKAKALALVDGYTPPEPPTFRLPGESGRVGLAGAVADFRRKGVATAYDEVVAARLANVLTGGEADLVDTVTEQQLLDLELAAFMDSARDERTHARVESMLMTGKPLRN</sequence>
<evidence type="ECO:0000256" key="7">
    <source>
        <dbReference type="ARBA" id="ARBA00049556"/>
    </source>
</evidence>
<evidence type="ECO:0000256" key="1">
    <source>
        <dbReference type="ARBA" id="ARBA00005005"/>
    </source>
</evidence>
<dbReference type="InterPro" id="IPR008927">
    <property type="entry name" value="6-PGluconate_DH-like_C_sf"/>
</dbReference>
<dbReference type="InterPro" id="IPR029045">
    <property type="entry name" value="ClpP/crotonase-like_dom_sf"/>
</dbReference>
<keyword evidence="4" id="KW-0560">Oxidoreductase</keyword>
<proteinExistence type="predicted"/>
<dbReference type="SUPFAM" id="SSF52096">
    <property type="entry name" value="ClpP/crotonase"/>
    <property type="match status" value="1"/>
</dbReference>
<evidence type="ECO:0000256" key="5">
    <source>
        <dbReference type="ARBA" id="ARBA00023027"/>
    </source>
</evidence>
<feature type="domain" description="3-hydroxyacyl-CoA dehydrogenase C-terminal" evidence="8">
    <location>
        <begin position="369"/>
        <end position="418"/>
    </location>
</feature>
<dbReference type="SUPFAM" id="SSF48179">
    <property type="entry name" value="6-phosphogluconate dehydrogenase C-terminal domain-like"/>
    <property type="match status" value="2"/>
</dbReference>
<evidence type="ECO:0000313" key="11">
    <source>
        <dbReference type="Proteomes" id="UP000249229"/>
    </source>
</evidence>
<dbReference type="GO" id="GO:0070403">
    <property type="term" value="F:NAD+ binding"/>
    <property type="evidence" value="ECO:0007669"/>
    <property type="project" value="InterPro"/>
</dbReference>
<dbReference type="Pfam" id="PF00725">
    <property type="entry name" value="3HCDH"/>
    <property type="match status" value="2"/>
</dbReference>
<dbReference type="Gene3D" id="3.40.50.720">
    <property type="entry name" value="NAD(P)-binding Rossmann-like Domain"/>
    <property type="match status" value="1"/>
</dbReference>
<dbReference type="EMBL" id="QFQI01000001">
    <property type="protein sequence ID" value="PZQ62651.1"/>
    <property type="molecule type" value="Genomic_DNA"/>
</dbReference>
<feature type="domain" description="3-hydroxyacyl-CoA dehydrogenase C-terminal" evidence="8">
    <location>
        <begin position="213"/>
        <end position="314"/>
    </location>
</feature>
<accession>A0A2W5PA29</accession>
<comment type="catalytic activity">
    <reaction evidence="7">
        <text>a (3S)-3-hydroxyacyl-CoA + NAD(+) = a 3-oxoacyl-CoA + NADH + H(+)</text>
        <dbReference type="Rhea" id="RHEA:22432"/>
        <dbReference type="ChEBI" id="CHEBI:15378"/>
        <dbReference type="ChEBI" id="CHEBI:57318"/>
        <dbReference type="ChEBI" id="CHEBI:57540"/>
        <dbReference type="ChEBI" id="CHEBI:57945"/>
        <dbReference type="ChEBI" id="CHEBI:90726"/>
        <dbReference type="EC" id="1.1.1.35"/>
    </reaction>
</comment>